<evidence type="ECO:0000313" key="5">
    <source>
        <dbReference type="EMBL" id="AUW94330.1"/>
    </source>
</evidence>
<dbReference type="PROSITE" id="PS50949">
    <property type="entry name" value="HTH_GNTR"/>
    <property type="match status" value="1"/>
</dbReference>
<dbReference type="Pfam" id="PF00392">
    <property type="entry name" value="GntR"/>
    <property type="match status" value="1"/>
</dbReference>
<dbReference type="PANTHER" id="PTHR43537">
    <property type="entry name" value="TRANSCRIPTIONAL REGULATOR, GNTR FAMILY"/>
    <property type="match status" value="1"/>
</dbReference>
<gene>
    <name evidence="5" type="ORF">BXT84_10590</name>
</gene>
<dbReference type="InterPro" id="IPR008920">
    <property type="entry name" value="TF_FadR/GntR_C"/>
</dbReference>
<dbReference type="PANTHER" id="PTHR43537:SF51">
    <property type="entry name" value="HTH-TYPE TRANSCRIPTIONAL REGULATOR LGOR-RELATED"/>
    <property type="match status" value="1"/>
</dbReference>
<reference evidence="5 6" key="1">
    <citation type="journal article" date="2019" name="Sci. Rep.">
        <title>Sulfobacillus thermotolerans: new insights into resistance and metabolic capacities of acidophilic chemolithotrophs.</title>
        <authorList>
            <person name="Panyushkina A.E."/>
            <person name="Babenko V.V."/>
            <person name="Nikitina A.S."/>
            <person name="Selezneva O.V."/>
            <person name="Tsaplina I.A."/>
            <person name="Letarova M.A."/>
            <person name="Kostryukova E.S."/>
            <person name="Letarov A.V."/>
        </authorList>
    </citation>
    <scope>NUCLEOTIDE SEQUENCE [LARGE SCALE GENOMIC DNA]</scope>
    <source>
        <strain evidence="5 6">Kr1</strain>
    </source>
</reference>
<organism evidence="5 6">
    <name type="scientific">Sulfobacillus thermotolerans</name>
    <dbReference type="NCBI Taxonomy" id="338644"/>
    <lineage>
        <taxon>Bacteria</taxon>
        <taxon>Bacillati</taxon>
        <taxon>Bacillota</taxon>
        <taxon>Clostridia</taxon>
        <taxon>Eubacteriales</taxon>
        <taxon>Clostridiales Family XVII. Incertae Sedis</taxon>
        <taxon>Sulfobacillus</taxon>
    </lineage>
</organism>
<feature type="domain" description="HTH gntR-type" evidence="4">
    <location>
        <begin position="4"/>
        <end position="71"/>
    </location>
</feature>
<dbReference type="SUPFAM" id="SSF46785">
    <property type="entry name" value="Winged helix' DNA-binding domain"/>
    <property type="match status" value="1"/>
</dbReference>
<keyword evidence="2" id="KW-0238">DNA-binding</keyword>
<dbReference type="SMART" id="SM00895">
    <property type="entry name" value="FCD"/>
    <property type="match status" value="1"/>
</dbReference>
<keyword evidence="1" id="KW-0805">Transcription regulation</keyword>
<dbReference type="InterPro" id="IPR000524">
    <property type="entry name" value="Tscrpt_reg_HTH_GntR"/>
</dbReference>
<evidence type="ECO:0000256" key="3">
    <source>
        <dbReference type="ARBA" id="ARBA00023163"/>
    </source>
</evidence>
<dbReference type="InterPro" id="IPR011711">
    <property type="entry name" value="GntR_C"/>
</dbReference>
<dbReference type="Gene3D" id="1.20.120.530">
    <property type="entry name" value="GntR ligand-binding domain-like"/>
    <property type="match status" value="1"/>
</dbReference>
<dbReference type="PRINTS" id="PR00035">
    <property type="entry name" value="HTHGNTR"/>
</dbReference>
<dbReference type="Gene3D" id="1.10.10.10">
    <property type="entry name" value="Winged helix-like DNA-binding domain superfamily/Winged helix DNA-binding domain"/>
    <property type="match status" value="1"/>
</dbReference>
<keyword evidence="6" id="KW-1185">Reference proteome</keyword>
<dbReference type="SUPFAM" id="SSF48008">
    <property type="entry name" value="GntR ligand-binding domain-like"/>
    <property type="match status" value="1"/>
</dbReference>
<evidence type="ECO:0000313" key="6">
    <source>
        <dbReference type="Proteomes" id="UP000325292"/>
    </source>
</evidence>
<evidence type="ECO:0000256" key="2">
    <source>
        <dbReference type="ARBA" id="ARBA00023125"/>
    </source>
</evidence>
<accession>A0ABM6RSA0</accession>
<protein>
    <recommendedName>
        <fullName evidence="4">HTH gntR-type domain-containing protein</fullName>
    </recommendedName>
</protein>
<proteinExistence type="predicted"/>
<dbReference type="InterPro" id="IPR036388">
    <property type="entry name" value="WH-like_DNA-bd_sf"/>
</dbReference>
<dbReference type="CDD" id="cd07377">
    <property type="entry name" value="WHTH_GntR"/>
    <property type="match status" value="1"/>
</dbReference>
<sequence length="220" mass="24882">MTKNHLVDTAVRNLREVILSGELQPGVHLIQEELAERFGISRTPLREALRILEKEGFLVVSPTQGMTVLPITYENVRDYYVVREVLDGAAARLAAQKCTASHIAELHEILNHMENTIEPWSPSEWLNHNLAFHQLITVIADNMPLRHHLEEVINISARLFFPTIQIQLQRAQHALQEHRLIVNALAEHDAIRAESLARHHIATALELLSISRSPLLVAGD</sequence>
<dbReference type="InterPro" id="IPR036390">
    <property type="entry name" value="WH_DNA-bd_sf"/>
</dbReference>
<dbReference type="Pfam" id="PF07729">
    <property type="entry name" value="FCD"/>
    <property type="match status" value="1"/>
</dbReference>
<dbReference type="SMART" id="SM00345">
    <property type="entry name" value="HTH_GNTR"/>
    <property type="match status" value="1"/>
</dbReference>
<evidence type="ECO:0000256" key="1">
    <source>
        <dbReference type="ARBA" id="ARBA00023015"/>
    </source>
</evidence>
<evidence type="ECO:0000259" key="4">
    <source>
        <dbReference type="PROSITE" id="PS50949"/>
    </source>
</evidence>
<name>A0ABM6RSA0_9FIRM</name>
<keyword evidence="3" id="KW-0804">Transcription</keyword>
<dbReference type="EMBL" id="CP019454">
    <property type="protein sequence ID" value="AUW94330.1"/>
    <property type="molecule type" value="Genomic_DNA"/>
</dbReference>
<dbReference type="Proteomes" id="UP000325292">
    <property type="component" value="Chromosome"/>
</dbReference>